<dbReference type="Proteomes" id="UP000265040">
    <property type="component" value="Chromosome 19"/>
</dbReference>
<evidence type="ECO:0000256" key="1">
    <source>
        <dbReference type="ARBA" id="ARBA00004479"/>
    </source>
</evidence>
<dbReference type="Gene3D" id="2.60.40.10">
    <property type="entry name" value="Immunoglobulins"/>
    <property type="match status" value="4"/>
</dbReference>
<organism evidence="16 17">
    <name type="scientific">Anabas testudineus</name>
    <name type="common">Climbing perch</name>
    <name type="synonym">Anthias testudineus</name>
    <dbReference type="NCBI Taxonomy" id="64144"/>
    <lineage>
        <taxon>Eukaryota</taxon>
        <taxon>Metazoa</taxon>
        <taxon>Chordata</taxon>
        <taxon>Craniata</taxon>
        <taxon>Vertebrata</taxon>
        <taxon>Euteleostomi</taxon>
        <taxon>Actinopterygii</taxon>
        <taxon>Neopterygii</taxon>
        <taxon>Teleostei</taxon>
        <taxon>Neoteleostei</taxon>
        <taxon>Acanthomorphata</taxon>
        <taxon>Anabantaria</taxon>
        <taxon>Anabantiformes</taxon>
        <taxon>Anabantoidei</taxon>
        <taxon>Anabantidae</taxon>
        <taxon>Anabas</taxon>
    </lineage>
</organism>
<feature type="signal peptide" evidence="12">
    <location>
        <begin position="1"/>
        <end position="27"/>
    </location>
</feature>
<evidence type="ECO:0000256" key="3">
    <source>
        <dbReference type="ARBA" id="ARBA00022692"/>
    </source>
</evidence>
<keyword evidence="17" id="KW-1185">Reference proteome</keyword>
<feature type="domain" description="Tyrosine specific protein phosphatases" evidence="14">
    <location>
        <begin position="809"/>
        <end position="882"/>
    </location>
</feature>
<dbReference type="GO" id="GO:0016020">
    <property type="term" value="C:membrane"/>
    <property type="evidence" value="ECO:0007669"/>
    <property type="project" value="UniProtKB-SubCell"/>
</dbReference>
<name>A0A7N6A954_ANATE</name>
<keyword evidence="6" id="KW-0904">Protein phosphatase</keyword>
<evidence type="ECO:0000256" key="8">
    <source>
        <dbReference type="ARBA" id="ARBA00023136"/>
    </source>
</evidence>
<dbReference type="SUPFAM" id="SSF49265">
    <property type="entry name" value="Fibronectin type III"/>
    <property type="match status" value="2"/>
</dbReference>
<dbReference type="PROSITE" id="PS50853">
    <property type="entry name" value="FN3"/>
    <property type="match status" value="4"/>
</dbReference>
<dbReference type="InterPro" id="IPR013783">
    <property type="entry name" value="Ig-like_fold"/>
</dbReference>
<evidence type="ECO:0000259" key="13">
    <source>
        <dbReference type="PROSITE" id="PS50055"/>
    </source>
</evidence>
<evidence type="ECO:0000256" key="11">
    <source>
        <dbReference type="SAM" id="Phobius"/>
    </source>
</evidence>
<evidence type="ECO:0000256" key="6">
    <source>
        <dbReference type="ARBA" id="ARBA00022912"/>
    </source>
</evidence>
<dbReference type="InterPro" id="IPR000387">
    <property type="entry name" value="Tyr_Pase_dom"/>
</dbReference>
<evidence type="ECO:0000256" key="9">
    <source>
        <dbReference type="ARBA" id="ARBA00023180"/>
    </source>
</evidence>
<keyword evidence="7 11" id="KW-1133">Transmembrane helix</keyword>
<feature type="domain" description="Fibronectin type-III" evidence="15">
    <location>
        <begin position="320"/>
        <end position="405"/>
    </location>
</feature>
<comment type="subcellular location">
    <subcellularLocation>
        <location evidence="1">Membrane</location>
        <topology evidence="1">Single-pass type I membrane protein</topology>
    </subcellularLocation>
</comment>
<dbReference type="InterPro" id="IPR050713">
    <property type="entry name" value="RTP_Phos/Ushers"/>
</dbReference>
<comment type="catalytic activity">
    <reaction evidence="10">
        <text>O-phospho-L-tyrosyl-[protein] + H2O = L-tyrosyl-[protein] + phosphate</text>
        <dbReference type="Rhea" id="RHEA:10684"/>
        <dbReference type="Rhea" id="RHEA-COMP:10136"/>
        <dbReference type="Rhea" id="RHEA-COMP:20101"/>
        <dbReference type="ChEBI" id="CHEBI:15377"/>
        <dbReference type="ChEBI" id="CHEBI:43474"/>
        <dbReference type="ChEBI" id="CHEBI:46858"/>
        <dbReference type="ChEBI" id="CHEBI:61978"/>
        <dbReference type="EC" id="3.1.3.48"/>
    </reaction>
</comment>
<dbReference type="InterPro" id="IPR003595">
    <property type="entry name" value="Tyr_Pase_cat"/>
</dbReference>
<reference evidence="16" key="3">
    <citation type="submission" date="2025-09" db="UniProtKB">
        <authorList>
            <consortium name="Ensembl"/>
        </authorList>
    </citation>
    <scope>IDENTIFICATION</scope>
</reference>
<keyword evidence="4 12" id="KW-0732">Signal</keyword>
<keyword evidence="3 11" id="KW-0812">Transmembrane</keyword>
<dbReference type="PRINTS" id="PR00700">
    <property type="entry name" value="PRTYPHPHTASE"/>
</dbReference>
<dbReference type="Pfam" id="PF00041">
    <property type="entry name" value="fn3"/>
    <property type="match status" value="3"/>
</dbReference>
<dbReference type="FunFam" id="3.90.190.10:FF:000009">
    <property type="entry name" value="Receptor-type tyrosine-protein phosphatase beta"/>
    <property type="match status" value="1"/>
</dbReference>
<dbReference type="EC" id="3.1.3.48" evidence="2"/>
<dbReference type="InterPro" id="IPR016130">
    <property type="entry name" value="Tyr_Pase_AS"/>
</dbReference>
<feature type="transmembrane region" description="Helical" evidence="11">
    <location>
        <begin position="563"/>
        <end position="587"/>
    </location>
</feature>
<evidence type="ECO:0000313" key="16">
    <source>
        <dbReference type="Ensembl" id="ENSATEP00000045211.2"/>
    </source>
</evidence>
<protein>
    <recommendedName>
        <fullName evidence="2">protein-tyrosine-phosphatase</fullName>
        <ecNumber evidence="2">3.1.3.48</ecNumber>
    </recommendedName>
</protein>
<accession>A0A7N6A954</accession>
<dbReference type="PANTHER" id="PTHR46957">
    <property type="entry name" value="CYTOKINE RECEPTOR"/>
    <property type="match status" value="1"/>
</dbReference>
<keyword evidence="8 11" id="KW-0472">Membrane</keyword>
<sequence length="925" mass="102991">MRPLSFKITSDHFLLWVLLSLLWGVTGSVTASPTTATTQTAQSTTLSTIKPSPENVKKVEVQGRNETSITLTWSPVNNISTYILQYNKNGSSKKENISASQAEVKHEVSSLNAGTKYHFTLVTVFEGVNSTGYTFTAVTAPENVKKVEVQGRNETSITLTWSPVNNISTYILQYNKNGSSKKENISASQAEVKHEVSSLNAGTKYHFTLVTVFEGVNSTGYTFTAVTAPENVKKVEVQGRNETSITLTWSPVNNISTYILQYNKNGSSKKENISASQAEVKHEVSSLNAGTKYHFTLVTVFEGVNSTGYTFTAVTVPPKVPFVNVSERSVTSITLKWINVDRNWSYLLQINGSDVADIKNVSSDVVSHSVTSLNPGTMYKYSVTTVFEELNSTAYENVTVTAIDCASVAWHVGNSSIKGIVEGLFSNATASNGSQTHVSFGGNNVSFTGLYPGATYEVSLMYETYQQCRHNLTILPPGLTAHCEYWAAGYSIRIVWNKPVGMWTDVEVNVTGKPKKIPNTVQYIVIPGFLPARTYEVSLASFSGTVRSSEPFVFKCSTDPRGVIAGSVLAVLLFCVLVFLAIFILFIRPDLISRKRTFISGCELVTKKCSAISVDMFAAHFHQLSMDDNRGFSVEYESLIPVGTEQTQKVAVLPENKPKNRFNNVLPYDWCRVKLTTSDSSESSDYINANYMPGYNSNREYIATQGPLPSTVNDFWRMIWEQTVGGVVMVTNCTEGGRTKCERYWPANSTPCLYGNLLVTMTSEQQDPNWTLRDFNVKHRNTSEQRTVKHFHFTSWPDHGVPQCTEVLMQFRGLVRRHIERERTGAPTVVHCSAGVGRTGTIIALDVLLQQLEKKGEVDINGFVHKMRLNRPHMVQTESQYVFLHQCIMDILQPDEKTDEHIYENTDMIYVNATALQEFRYNSNP</sequence>
<reference evidence="16" key="1">
    <citation type="submission" date="2021-04" db="EMBL/GenBank/DDBJ databases">
        <authorList>
            <consortium name="Wellcome Sanger Institute Data Sharing"/>
        </authorList>
    </citation>
    <scope>NUCLEOTIDE SEQUENCE [LARGE SCALE GENOMIC DNA]</scope>
</reference>
<dbReference type="SMART" id="SM00404">
    <property type="entry name" value="PTPc_motif"/>
    <property type="match status" value="1"/>
</dbReference>
<dbReference type="Gene3D" id="3.90.190.10">
    <property type="entry name" value="Protein tyrosine phosphatase superfamily"/>
    <property type="match status" value="1"/>
</dbReference>
<evidence type="ECO:0000256" key="4">
    <source>
        <dbReference type="ARBA" id="ARBA00022729"/>
    </source>
</evidence>
<evidence type="ECO:0000259" key="15">
    <source>
        <dbReference type="PROSITE" id="PS50853"/>
    </source>
</evidence>
<dbReference type="GeneTree" id="ENSGT00940000165368"/>
<dbReference type="PROSITE" id="PS50055">
    <property type="entry name" value="TYR_PHOSPHATASE_PTP"/>
    <property type="match status" value="1"/>
</dbReference>
<proteinExistence type="predicted"/>
<dbReference type="Pfam" id="PF00102">
    <property type="entry name" value="Y_phosphatase"/>
    <property type="match status" value="1"/>
</dbReference>
<keyword evidence="9" id="KW-0325">Glycoprotein</keyword>
<dbReference type="PROSITE" id="PS00383">
    <property type="entry name" value="TYR_PHOSPHATASE_1"/>
    <property type="match status" value="1"/>
</dbReference>
<evidence type="ECO:0000256" key="7">
    <source>
        <dbReference type="ARBA" id="ARBA00022989"/>
    </source>
</evidence>
<evidence type="ECO:0000256" key="2">
    <source>
        <dbReference type="ARBA" id="ARBA00013064"/>
    </source>
</evidence>
<dbReference type="InterPro" id="IPR000242">
    <property type="entry name" value="PTP_cat"/>
</dbReference>
<feature type="domain" description="Fibronectin type-III" evidence="15">
    <location>
        <begin position="143"/>
        <end position="227"/>
    </location>
</feature>
<evidence type="ECO:0000256" key="12">
    <source>
        <dbReference type="SAM" id="SignalP"/>
    </source>
</evidence>
<dbReference type="Ensembl" id="ENSATET00000053245.2">
    <property type="protein sequence ID" value="ENSATEP00000045211.2"/>
    <property type="gene ID" value="ENSATEG00000017709.3"/>
</dbReference>
<feature type="chain" id="PRO_5043590814" description="protein-tyrosine-phosphatase" evidence="12">
    <location>
        <begin position="28"/>
        <end position="925"/>
    </location>
</feature>
<evidence type="ECO:0000256" key="10">
    <source>
        <dbReference type="ARBA" id="ARBA00051722"/>
    </source>
</evidence>
<dbReference type="SMART" id="SM00060">
    <property type="entry name" value="FN3"/>
    <property type="match status" value="5"/>
</dbReference>
<keyword evidence="5" id="KW-0378">Hydrolase</keyword>
<feature type="domain" description="Tyrosine-protein phosphatase" evidence="13">
    <location>
        <begin position="632"/>
        <end position="891"/>
    </location>
</feature>
<evidence type="ECO:0000256" key="5">
    <source>
        <dbReference type="ARBA" id="ARBA00022801"/>
    </source>
</evidence>
<dbReference type="SUPFAM" id="SSF52799">
    <property type="entry name" value="(Phosphotyrosine protein) phosphatases II"/>
    <property type="match status" value="1"/>
</dbReference>
<dbReference type="GO" id="GO:0004725">
    <property type="term" value="F:protein tyrosine phosphatase activity"/>
    <property type="evidence" value="ECO:0007669"/>
    <property type="project" value="UniProtKB-EC"/>
</dbReference>
<dbReference type="InterPro" id="IPR003961">
    <property type="entry name" value="FN3_dom"/>
</dbReference>
<dbReference type="SMART" id="SM00194">
    <property type="entry name" value="PTPc"/>
    <property type="match status" value="1"/>
</dbReference>
<evidence type="ECO:0000259" key="14">
    <source>
        <dbReference type="PROSITE" id="PS50056"/>
    </source>
</evidence>
<dbReference type="CDD" id="cd00063">
    <property type="entry name" value="FN3"/>
    <property type="match status" value="3"/>
</dbReference>
<dbReference type="GO" id="GO:0043235">
    <property type="term" value="C:receptor complex"/>
    <property type="evidence" value="ECO:0007669"/>
    <property type="project" value="TreeGrafter"/>
</dbReference>
<reference evidence="16" key="2">
    <citation type="submission" date="2025-08" db="UniProtKB">
        <authorList>
            <consortium name="Ensembl"/>
        </authorList>
    </citation>
    <scope>IDENTIFICATION</scope>
</reference>
<dbReference type="PANTHER" id="PTHR46957:SF10">
    <property type="entry name" value="PROTEIN TYROSINE PHOSPHATASE, RECEPTOR TYPE, H"/>
    <property type="match status" value="1"/>
</dbReference>
<feature type="domain" description="Fibronectin type-III" evidence="15">
    <location>
        <begin position="228"/>
        <end position="319"/>
    </location>
</feature>
<evidence type="ECO:0000313" key="17">
    <source>
        <dbReference type="Proteomes" id="UP000265040"/>
    </source>
</evidence>
<feature type="domain" description="Fibronectin type-III" evidence="15">
    <location>
        <begin position="52"/>
        <end position="142"/>
    </location>
</feature>
<dbReference type="AlphaFoldDB" id="A0A7N6A954"/>
<dbReference type="PROSITE" id="PS50056">
    <property type="entry name" value="TYR_PHOSPHATASE_2"/>
    <property type="match status" value="1"/>
</dbReference>
<dbReference type="InterPro" id="IPR029021">
    <property type="entry name" value="Prot-tyrosine_phosphatase-like"/>
</dbReference>
<dbReference type="InterPro" id="IPR036116">
    <property type="entry name" value="FN3_sf"/>
</dbReference>